<keyword evidence="2" id="KW-1185">Reference proteome</keyword>
<dbReference type="RefSeq" id="WP_247977205.1">
    <property type="nucleotide sequence ID" value="NZ_CP095850.1"/>
</dbReference>
<keyword evidence="1" id="KW-0614">Plasmid</keyword>
<dbReference type="Proteomes" id="UP000829647">
    <property type="component" value="Plasmid unnamed2"/>
</dbReference>
<gene>
    <name evidence="1" type="ORF">MWH26_19860</name>
</gene>
<proteinExistence type="predicted"/>
<protein>
    <recommendedName>
        <fullName evidence="3">DUF4926 domain-containing protein</fullName>
    </recommendedName>
</protein>
<evidence type="ECO:0008006" key="3">
    <source>
        <dbReference type="Google" id="ProtNLM"/>
    </source>
</evidence>
<name>A0ABY4JH65_9BACT</name>
<sequence length="82" mass="9530">MPKVCLMEFDREARHFQFLAEVELSSVPTKGDKVTLNIGEEQEGFVFEVYDVHYTDHSLTDVNIIRISNVNDYFSSRFPDIV</sequence>
<dbReference type="EMBL" id="CP095850">
    <property type="protein sequence ID" value="UPL51393.1"/>
    <property type="molecule type" value="Genomic_DNA"/>
</dbReference>
<evidence type="ECO:0000313" key="1">
    <source>
        <dbReference type="EMBL" id="UPL51393.1"/>
    </source>
</evidence>
<geneLocation type="plasmid" evidence="1 2">
    <name>unnamed2</name>
</geneLocation>
<evidence type="ECO:0000313" key="2">
    <source>
        <dbReference type="Proteomes" id="UP000829647"/>
    </source>
</evidence>
<accession>A0ABY4JH65</accession>
<organism evidence="1 2">
    <name type="scientific">Hymenobacter sublimis</name>
    <dbReference type="NCBI Taxonomy" id="2933777"/>
    <lineage>
        <taxon>Bacteria</taxon>
        <taxon>Pseudomonadati</taxon>
        <taxon>Bacteroidota</taxon>
        <taxon>Cytophagia</taxon>
        <taxon>Cytophagales</taxon>
        <taxon>Hymenobacteraceae</taxon>
        <taxon>Hymenobacter</taxon>
    </lineage>
</organism>
<reference evidence="1 2" key="1">
    <citation type="submission" date="2022-04" db="EMBL/GenBank/DDBJ databases">
        <title>Hymenobacter sp. isolated from the air.</title>
        <authorList>
            <person name="Won M."/>
            <person name="Lee C.-M."/>
            <person name="Woen H.-Y."/>
            <person name="Kwon S.-W."/>
        </authorList>
    </citation>
    <scope>NUCLEOTIDE SEQUENCE [LARGE SCALE GENOMIC DNA]</scope>
    <source>
        <strain evidence="2">5516 S-25</strain>
        <plasmid evidence="1 2">unnamed2</plasmid>
    </source>
</reference>